<organism evidence="1 2">
    <name type="scientific">Plakobranchus ocellatus</name>
    <dbReference type="NCBI Taxonomy" id="259542"/>
    <lineage>
        <taxon>Eukaryota</taxon>
        <taxon>Metazoa</taxon>
        <taxon>Spiralia</taxon>
        <taxon>Lophotrochozoa</taxon>
        <taxon>Mollusca</taxon>
        <taxon>Gastropoda</taxon>
        <taxon>Heterobranchia</taxon>
        <taxon>Euthyneura</taxon>
        <taxon>Panpulmonata</taxon>
        <taxon>Sacoglossa</taxon>
        <taxon>Placobranchoidea</taxon>
        <taxon>Plakobranchidae</taxon>
        <taxon>Plakobranchus</taxon>
    </lineage>
</organism>
<keyword evidence="2" id="KW-1185">Reference proteome</keyword>
<dbReference type="Proteomes" id="UP000735302">
    <property type="component" value="Unassembled WGS sequence"/>
</dbReference>
<gene>
    <name evidence="1" type="ORF">PoB_002490500</name>
</gene>
<sequence length="97" mass="11362">MIIKYDSGFFRNDREMNLNFYVDVEEKYSRGISTIQWGYKQLGYHEASRYVGKSCSRGISTIQWGYKQMGYHEANRYVGKSCSRGIYTVEIWTTGIS</sequence>
<comment type="caution">
    <text evidence="1">The sequence shown here is derived from an EMBL/GenBank/DDBJ whole genome shotgun (WGS) entry which is preliminary data.</text>
</comment>
<proteinExistence type="predicted"/>
<protein>
    <submittedName>
        <fullName evidence="1">Uncharacterized protein</fullName>
    </submittedName>
</protein>
<evidence type="ECO:0000313" key="2">
    <source>
        <dbReference type="Proteomes" id="UP000735302"/>
    </source>
</evidence>
<reference evidence="1 2" key="1">
    <citation type="journal article" date="2021" name="Elife">
        <title>Chloroplast acquisition without the gene transfer in kleptoplastic sea slugs, Plakobranchus ocellatus.</title>
        <authorList>
            <person name="Maeda T."/>
            <person name="Takahashi S."/>
            <person name="Yoshida T."/>
            <person name="Shimamura S."/>
            <person name="Takaki Y."/>
            <person name="Nagai Y."/>
            <person name="Toyoda A."/>
            <person name="Suzuki Y."/>
            <person name="Arimoto A."/>
            <person name="Ishii H."/>
            <person name="Satoh N."/>
            <person name="Nishiyama T."/>
            <person name="Hasebe M."/>
            <person name="Maruyama T."/>
            <person name="Minagawa J."/>
            <person name="Obokata J."/>
            <person name="Shigenobu S."/>
        </authorList>
    </citation>
    <scope>NUCLEOTIDE SEQUENCE [LARGE SCALE GENOMIC DNA]</scope>
</reference>
<dbReference type="EMBL" id="BLXT01002845">
    <property type="protein sequence ID" value="GFN98399.1"/>
    <property type="molecule type" value="Genomic_DNA"/>
</dbReference>
<evidence type="ECO:0000313" key="1">
    <source>
        <dbReference type="EMBL" id="GFN98399.1"/>
    </source>
</evidence>
<name>A0AAV3ZTF0_9GAST</name>
<accession>A0AAV3ZTF0</accession>
<dbReference type="AlphaFoldDB" id="A0AAV3ZTF0"/>